<reference evidence="1" key="1">
    <citation type="submission" date="2023-10" db="EMBL/GenBank/DDBJ databases">
        <authorList>
            <person name="Chen Y."/>
            <person name="Shah S."/>
            <person name="Dougan E. K."/>
            <person name="Thang M."/>
            <person name="Chan C."/>
        </authorList>
    </citation>
    <scope>NUCLEOTIDE SEQUENCE [LARGE SCALE GENOMIC DNA]</scope>
</reference>
<evidence type="ECO:0000313" key="2">
    <source>
        <dbReference type="Proteomes" id="UP001189429"/>
    </source>
</evidence>
<sequence length="120" mass="12941">MRRWPTRSAPADGPIFKSSAASLDELASQRRVPRELQLSGFSAHACLARGLNMPFPDSVRAWSGSSLVSPLSSSACHQHTCQIVSVVHGPSGSEKPPPCRRMTQRRAVVDYGVRAATSAR</sequence>
<accession>A0ABN9VBJ4</accession>
<protein>
    <submittedName>
        <fullName evidence="1">Uncharacterized protein</fullName>
    </submittedName>
</protein>
<gene>
    <name evidence="1" type="ORF">PCOR1329_LOCUS56304</name>
</gene>
<dbReference type="EMBL" id="CAUYUJ010016926">
    <property type="protein sequence ID" value="CAK0870111.1"/>
    <property type="molecule type" value="Genomic_DNA"/>
</dbReference>
<keyword evidence="2" id="KW-1185">Reference proteome</keyword>
<organism evidence="1 2">
    <name type="scientific">Prorocentrum cordatum</name>
    <dbReference type="NCBI Taxonomy" id="2364126"/>
    <lineage>
        <taxon>Eukaryota</taxon>
        <taxon>Sar</taxon>
        <taxon>Alveolata</taxon>
        <taxon>Dinophyceae</taxon>
        <taxon>Prorocentrales</taxon>
        <taxon>Prorocentraceae</taxon>
        <taxon>Prorocentrum</taxon>
    </lineage>
</organism>
<evidence type="ECO:0000313" key="1">
    <source>
        <dbReference type="EMBL" id="CAK0870111.1"/>
    </source>
</evidence>
<dbReference type="Proteomes" id="UP001189429">
    <property type="component" value="Unassembled WGS sequence"/>
</dbReference>
<proteinExistence type="predicted"/>
<name>A0ABN9VBJ4_9DINO</name>
<comment type="caution">
    <text evidence="1">The sequence shown here is derived from an EMBL/GenBank/DDBJ whole genome shotgun (WGS) entry which is preliminary data.</text>
</comment>